<keyword evidence="1" id="KW-0472">Membrane</keyword>
<accession>A0A2H5YA37</accession>
<comment type="function">
    <text evidence="1">NDH-1 shuttles electrons from NADH, via FMN and iron-sulfur (Fe-S) centers, to quinones in the respiratory chain. Couples the redox reaction to proton translocation (for every two electrons transferred, four hydrogen ions are translocated across the cytoplasmic membrane), and thus conserves the redox energy in a proton gradient.</text>
</comment>
<dbReference type="Pfam" id="PF00499">
    <property type="entry name" value="Oxidored_q3"/>
    <property type="match status" value="1"/>
</dbReference>
<evidence type="ECO:0000313" key="3">
    <source>
        <dbReference type="Proteomes" id="UP000236642"/>
    </source>
</evidence>
<feature type="transmembrane region" description="Helical" evidence="1">
    <location>
        <begin position="58"/>
        <end position="77"/>
    </location>
</feature>
<dbReference type="PANTHER" id="PTHR33269">
    <property type="entry name" value="NADH-UBIQUINONE OXIDOREDUCTASE CHAIN 6"/>
    <property type="match status" value="1"/>
</dbReference>
<dbReference type="GO" id="GO:0008137">
    <property type="term" value="F:NADH dehydrogenase (ubiquinone) activity"/>
    <property type="evidence" value="ECO:0007669"/>
    <property type="project" value="UniProtKB-UniRule"/>
</dbReference>
<dbReference type="GO" id="GO:0005886">
    <property type="term" value="C:plasma membrane"/>
    <property type="evidence" value="ECO:0007669"/>
    <property type="project" value="UniProtKB-SubCell"/>
</dbReference>
<feature type="transmembrane region" description="Helical" evidence="1">
    <location>
        <begin position="31"/>
        <end position="52"/>
    </location>
</feature>
<feature type="transmembrane region" description="Helical" evidence="1">
    <location>
        <begin position="89"/>
        <end position="110"/>
    </location>
</feature>
<name>A0A2H5YA37_9CHLR</name>
<proteinExistence type="inferred from homology"/>
<organism evidence="2 3">
    <name type="scientific">Candidatus Thermoflexus japonica</name>
    <dbReference type="NCBI Taxonomy" id="2035417"/>
    <lineage>
        <taxon>Bacteria</taxon>
        <taxon>Bacillati</taxon>
        <taxon>Chloroflexota</taxon>
        <taxon>Thermoflexia</taxon>
        <taxon>Thermoflexales</taxon>
        <taxon>Thermoflexaceae</taxon>
        <taxon>Thermoflexus</taxon>
    </lineage>
</organism>
<evidence type="ECO:0000313" key="2">
    <source>
        <dbReference type="EMBL" id="GBD10280.1"/>
    </source>
</evidence>
<keyword evidence="2" id="KW-0560">Oxidoreductase</keyword>
<dbReference type="InterPro" id="IPR042106">
    <property type="entry name" value="Nuo/plastoQ_OxRdtase_6_NuoJ"/>
</dbReference>
<keyword evidence="1" id="KW-0812">Transmembrane</keyword>
<keyword evidence="1" id="KW-0874">Quinone</keyword>
<comment type="similarity">
    <text evidence="1">Belongs to the complex I subunit 6 family.</text>
</comment>
<dbReference type="EMBL" id="BEHY01000146">
    <property type="protein sequence ID" value="GBD10280.1"/>
    <property type="molecule type" value="Genomic_DNA"/>
</dbReference>
<comment type="caution">
    <text evidence="2">The sequence shown here is derived from an EMBL/GenBank/DDBJ whole genome shotgun (WGS) entry which is preliminary data.</text>
</comment>
<dbReference type="PANTHER" id="PTHR33269:SF19">
    <property type="entry name" value="NADH-QUINONE OXIDOREDUCTASE SUBUNIT J"/>
    <property type="match status" value="1"/>
</dbReference>
<evidence type="ECO:0000256" key="1">
    <source>
        <dbReference type="RuleBase" id="RU004429"/>
    </source>
</evidence>
<reference evidence="3" key="1">
    <citation type="submission" date="2017-09" db="EMBL/GenBank/DDBJ databases">
        <title>Metaegenomics of thermophilic ammonia-oxidizing enrichment culture.</title>
        <authorList>
            <person name="Kato S."/>
            <person name="Suzuki K."/>
        </authorList>
    </citation>
    <scope>NUCLEOTIDE SEQUENCE [LARGE SCALE GENOMIC DNA]</scope>
</reference>
<protein>
    <recommendedName>
        <fullName evidence="1">NADH-quinone oxidoreductase subunit J</fullName>
        <ecNumber evidence="1">7.1.1.-</ecNumber>
    </recommendedName>
</protein>
<dbReference type="GO" id="GO:0016491">
    <property type="term" value="F:oxidoreductase activity"/>
    <property type="evidence" value="ECO:0007669"/>
    <property type="project" value="UniProtKB-KW"/>
</dbReference>
<dbReference type="AlphaFoldDB" id="A0A2H5YA37"/>
<sequence length="170" mass="17464">MGELIVFYLLAGIAVATALAMVITRNAVHSALFLVLNLVVVAVFYLLLGAPFVAMVQIAVYAGAVMVLFLFVIMMLGAERIGGASGLRWQTPLAGALGAALIGGALFAFLRSPAGLAPAGSPPAPLGDPATIGGRLLTTYVLPFEITSILLLIAMVGVVVLARDSRSEGK</sequence>
<dbReference type="Gene3D" id="1.20.120.1200">
    <property type="entry name" value="NADH-ubiquinone/plastoquinone oxidoreductase chain 6, subunit NuoJ"/>
    <property type="match status" value="1"/>
</dbReference>
<dbReference type="GO" id="GO:0048038">
    <property type="term" value="F:quinone binding"/>
    <property type="evidence" value="ECO:0007669"/>
    <property type="project" value="UniProtKB-UniRule"/>
</dbReference>
<keyword evidence="1" id="KW-0520">NAD</keyword>
<dbReference type="InterPro" id="IPR001457">
    <property type="entry name" value="NADH_UbQ/plastoQ_OxRdtase_su6"/>
</dbReference>
<keyword evidence="1" id="KW-1003">Cell membrane</keyword>
<comment type="subcellular location">
    <subcellularLocation>
        <location evidence="1">Cell membrane</location>
        <topology evidence="1">Multi-pass membrane protein</topology>
    </subcellularLocation>
</comment>
<dbReference type="EC" id="7.1.1.-" evidence="1"/>
<feature type="transmembrane region" description="Helical" evidence="1">
    <location>
        <begin position="6"/>
        <end position="24"/>
    </location>
</feature>
<gene>
    <name evidence="2" type="primary">nuoJ_2</name>
    <name evidence="2" type="ORF">HRbin22_02547</name>
</gene>
<dbReference type="Proteomes" id="UP000236642">
    <property type="component" value="Unassembled WGS sequence"/>
</dbReference>
<comment type="catalytic activity">
    <reaction evidence="1">
        <text>a quinone + NADH + 5 H(+)(in) = a quinol + NAD(+) + 4 H(+)(out)</text>
        <dbReference type="Rhea" id="RHEA:57888"/>
        <dbReference type="ChEBI" id="CHEBI:15378"/>
        <dbReference type="ChEBI" id="CHEBI:24646"/>
        <dbReference type="ChEBI" id="CHEBI:57540"/>
        <dbReference type="ChEBI" id="CHEBI:57945"/>
        <dbReference type="ChEBI" id="CHEBI:132124"/>
    </reaction>
</comment>
<feature type="transmembrane region" description="Helical" evidence="1">
    <location>
        <begin position="140"/>
        <end position="162"/>
    </location>
</feature>
<keyword evidence="1" id="KW-1133">Transmembrane helix</keyword>